<dbReference type="EMBL" id="CP115611">
    <property type="protein sequence ID" value="WBW71633.1"/>
    <property type="molecule type" value="Genomic_DNA"/>
</dbReference>
<dbReference type="Gene3D" id="3.30.428.10">
    <property type="entry name" value="HIT-like"/>
    <property type="match status" value="1"/>
</dbReference>
<dbReference type="SUPFAM" id="SSF54197">
    <property type="entry name" value="HIT-like"/>
    <property type="match status" value="1"/>
</dbReference>
<sequence length="519" mass="58137">MKVPKPSKVLVIGSAEGRVIEALEYIADLHKTHNFKFVICLGNLFTRKTPTAVVSKLKNEKFLVPLPVYFGVGSAGMPEAVTSHMAMYGPEICPNLFCMGICGFMKTYSRFTIAQLGGTYDEVKFNEPMNKREKSLTERSFHLTDVQTLSKRCDILFSNSWPENVQNKSSLPRRNLPSGNAPVAALAANCMPQYFFVPSPVYYEREPYRNSAVNVPSGTVSRFFGIAPFKNPTGEKFAYAFTLNPLTGEYVGDVPPNCTDSPFVLRPIPLKRASSEQVIPPPDSPISTESGFTRFKKSKVGPDACFFCLSNPSISLHLIVAIGNEAYMALPKGPLTTKDTNAPELPFPAHVLIIPIAHASALSLLSDSSYKSTVDELHRFREAVTQMYNAHNSDAIVYEISRANGVHVHWQVIPIPKALSPTALEYFTNQAKESGFAFEERDIRSHELNYFRVFLPTGEILVHTLSLRERFDLQFGRRATAKIIGIEDRVDWRHCSQTEEAEKKDVEDFKSYFKPYDFT</sequence>
<dbReference type="GO" id="GO:0071014">
    <property type="term" value="C:post-mRNA release spliceosomal complex"/>
    <property type="evidence" value="ECO:0007669"/>
    <property type="project" value="TreeGrafter"/>
</dbReference>
<keyword evidence="4" id="KW-1185">Reference proteome</keyword>
<dbReference type="InterPro" id="IPR036265">
    <property type="entry name" value="HIT-like_sf"/>
</dbReference>
<dbReference type="AlphaFoldDB" id="A0AAE9WBK1"/>
<dbReference type="Pfam" id="PF04677">
    <property type="entry name" value="CwfJ_C_1"/>
    <property type="match status" value="1"/>
</dbReference>
<evidence type="ECO:0000259" key="1">
    <source>
        <dbReference type="Pfam" id="PF04676"/>
    </source>
</evidence>
<feature type="domain" description="Cwf19-like C-terminal" evidence="2">
    <location>
        <begin position="296"/>
        <end position="427"/>
    </location>
</feature>
<evidence type="ECO:0000313" key="3">
    <source>
        <dbReference type="EMBL" id="WBW71633.1"/>
    </source>
</evidence>
<dbReference type="Proteomes" id="UP001212411">
    <property type="component" value="Chromosome 1"/>
</dbReference>
<proteinExistence type="predicted"/>
<evidence type="ECO:0000313" key="4">
    <source>
        <dbReference type="Proteomes" id="UP001212411"/>
    </source>
</evidence>
<protein>
    <submittedName>
        <fullName evidence="3">CwfJ family protein, splicing factor</fullName>
    </submittedName>
</protein>
<evidence type="ECO:0000259" key="2">
    <source>
        <dbReference type="Pfam" id="PF04677"/>
    </source>
</evidence>
<dbReference type="GO" id="GO:0000398">
    <property type="term" value="P:mRNA splicing, via spliceosome"/>
    <property type="evidence" value="ECO:0007669"/>
    <property type="project" value="TreeGrafter"/>
</dbReference>
<dbReference type="GO" id="GO:0061632">
    <property type="term" value="F:RNA lariat debranching enzyme activator activity"/>
    <property type="evidence" value="ECO:0007669"/>
    <property type="project" value="TreeGrafter"/>
</dbReference>
<dbReference type="InterPro" id="IPR040194">
    <property type="entry name" value="Cwf19-like"/>
</dbReference>
<reference evidence="3 4" key="1">
    <citation type="journal article" date="2023" name="G3 (Bethesda)">
        <title>A high-quality reference genome for the fission yeast Schizosaccharomyces osmophilus.</title>
        <authorList>
            <person name="Jia G.S."/>
            <person name="Zhang W.C."/>
            <person name="Liang Y."/>
            <person name="Liu X.H."/>
            <person name="Rhind N."/>
            <person name="Pidoux A."/>
            <person name="Brysch-Herzberg M."/>
            <person name="Du L.L."/>
        </authorList>
    </citation>
    <scope>NUCLEOTIDE SEQUENCE [LARGE SCALE GENOMIC DNA]</scope>
    <source>
        <strain evidence="3 4">CBS 15793</strain>
    </source>
</reference>
<dbReference type="KEGG" id="som:SOMG_01560"/>
<dbReference type="RefSeq" id="XP_056035876.1">
    <property type="nucleotide sequence ID" value="XM_056180353.1"/>
</dbReference>
<name>A0AAE9WBK1_9SCHI</name>
<dbReference type="Pfam" id="PF04676">
    <property type="entry name" value="CwfJ_C_2"/>
    <property type="match status" value="1"/>
</dbReference>
<accession>A0AAE9WBK1</accession>
<dbReference type="CDD" id="cd07380">
    <property type="entry name" value="MPP_CWF19_N"/>
    <property type="match status" value="1"/>
</dbReference>
<dbReference type="InterPro" id="IPR006767">
    <property type="entry name" value="Cwf19-like_C_dom-2"/>
</dbReference>
<organism evidence="3 4">
    <name type="scientific">Schizosaccharomyces osmophilus</name>
    <dbReference type="NCBI Taxonomy" id="2545709"/>
    <lineage>
        <taxon>Eukaryota</taxon>
        <taxon>Fungi</taxon>
        <taxon>Dikarya</taxon>
        <taxon>Ascomycota</taxon>
        <taxon>Taphrinomycotina</taxon>
        <taxon>Schizosaccharomycetes</taxon>
        <taxon>Schizosaccharomycetales</taxon>
        <taxon>Schizosaccharomycetaceae</taxon>
        <taxon>Schizosaccharomyces</taxon>
    </lineage>
</organism>
<dbReference type="GeneID" id="80875042"/>
<dbReference type="InterPro" id="IPR006768">
    <property type="entry name" value="Cwf19-like_C_dom-1"/>
</dbReference>
<gene>
    <name evidence="3" type="primary">mug161</name>
    <name evidence="3" type="ORF">SOMG_01560</name>
</gene>
<dbReference type="PANTHER" id="PTHR12072">
    <property type="entry name" value="CWF19, CELL CYCLE CONTROL PROTEIN"/>
    <property type="match status" value="1"/>
</dbReference>
<feature type="domain" description="Cwf19-like protein C-terminal" evidence="1">
    <location>
        <begin position="445"/>
        <end position="519"/>
    </location>
</feature>
<dbReference type="PANTHER" id="PTHR12072:SF4">
    <property type="entry name" value="CWF19-LIKE PROTEIN 1"/>
    <property type="match status" value="1"/>
</dbReference>